<organism evidence="3 4">
    <name type="scientific">Vibrio genomosp. F6 str. FF-238</name>
    <dbReference type="NCBI Taxonomy" id="1191298"/>
    <lineage>
        <taxon>Bacteria</taxon>
        <taxon>Pseudomonadati</taxon>
        <taxon>Pseudomonadota</taxon>
        <taxon>Gammaproteobacteria</taxon>
        <taxon>Vibrionales</taxon>
        <taxon>Vibrionaceae</taxon>
        <taxon>Vibrio</taxon>
    </lineage>
</organism>
<sequence>MGSRKVGNKRITIRVTVVGMFLIATLITALIAISLQYRFSKQMAAENAVTEYRGVSEQISSYIKRLDREATYTAELLGKIMNESEYNQSFEKTRSIFAQAMNKNPLFYSLYVGYDNENFYQLINLNSAPIVRERIRAISSDRWVLIKISNIGSQRIKETLYYDANFNIRHTKSEKSNYYPTQRPWYSAQGKTEVDKTLPYLFQHLKIPGQTYSIGIPESKAVLGIDIVLSSVESELAKSSIVKRNSQHLTEGELVNERDSSTILEAYIYRKNGEVIASNQSSSQHVILPPSKILPLTAKQQSIIADARSFKVSNQNDWAPMDFSLAGQPQGYSVDTLGLVSEMTGLRFEFINGFSWNELLAKYQSNELDMLHSLQNNKMNQTLGVFSQPMYELSFGIVTNTGVDDIKTLTELNGKRLAILDGWSVIPQIKKQFPSIQLQVYPSVRQAIEAVKSGDADAVIDSQVILSQVTQQYFIEELQAHNNIVEFQYGFSDEFHLVMKEPDHEIVNIINQALANITPEQKEALKLKWLSGPETRSPKQSDLVVPYAELMEIADQPTQQHKLVLKDIAGESKYIFVSDVGVDVGSEEYFAVVIPQTVIYSVAKSKVVTSVLLTAGFLSLFLPLSWFFGSPIVKPIARLREQSAKIKNRQYDDVQLVETQVKELWELSVSIKEMSCELKRHEEAQEEFVESFIRLIAQAIDDKSPYTAGHCNRVPELGIMLSEAAEKSESGSFKSFAFANDDERREFRIAAWLHDCGKITTPEHIVDKGTKLEASYNRIHEVRMRFEVLWRDAEIETLKQLALEPHNHEILMQKLKRDQQQLVDDFAFVASANVGSEFMNDESIERIHDLASKTWTRYFDDRLGLSPIEELACEGEASPLPVTETLLADKAEHIIKRSQNVEFDPQFNIKMDVPEHQYNLGEIYNLTVKRGTLTAEDRFKINEHMISTIKMLENLPFPPELARVPRYASTHHETLKGTGYPRRLTGDQLSVPERILVIADIFEALTAADRPYKKAKPISVAVNIMYKMALDDHLDIELFRLFLASGTYLRYAKEYLRQEQIDHVDISQYLDDELAA</sequence>
<dbReference type="SUPFAM" id="SSF109604">
    <property type="entry name" value="HD-domain/PDEase-like"/>
    <property type="match status" value="2"/>
</dbReference>
<dbReference type="RefSeq" id="WP_017052664.1">
    <property type="nucleotide sequence ID" value="NZ_AJYW02000196.1"/>
</dbReference>
<dbReference type="InterPro" id="IPR052020">
    <property type="entry name" value="Cyclic_di-GMP/3'3'-cGAMP_PDE"/>
</dbReference>
<proteinExistence type="predicted"/>
<keyword evidence="4" id="KW-1185">Reference proteome</keyword>
<feature type="transmembrane region" description="Helical" evidence="1">
    <location>
        <begin position="12"/>
        <end position="35"/>
    </location>
</feature>
<keyword evidence="1" id="KW-0472">Membrane</keyword>
<dbReference type="PANTHER" id="PTHR45228:SF5">
    <property type="entry name" value="CYCLIC DI-GMP PHOSPHODIESTERASE VC_1348-RELATED"/>
    <property type="match status" value="1"/>
</dbReference>
<protein>
    <submittedName>
        <fullName evidence="3">Phosphohydrolase</fullName>
    </submittedName>
</protein>
<gene>
    <name evidence="3" type="ORF">A130_18015</name>
</gene>
<dbReference type="Gene3D" id="3.30.450.20">
    <property type="entry name" value="PAS domain"/>
    <property type="match status" value="1"/>
</dbReference>
<name>A0A1E5CW54_9VIBR</name>
<dbReference type="Gene3D" id="3.40.190.10">
    <property type="entry name" value="Periplasmic binding protein-like II"/>
    <property type="match status" value="2"/>
</dbReference>
<dbReference type="Pfam" id="PF00497">
    <property type="entry name" value="SBP_bac_3"/>
    <property type="match status" value="1"/>
</dbReference>
<keyword evidence="3" id="KW-0378">Hydrolase</keyword>
<feature type="domain" description="HD-GYP" evidence="2">
    <location>
        <begin position="851"/>
        <end position="1058"/>
    </location>
</feature>
<evidence type="ECO:0000256" key="1">
    <source>
        <dbReference type="SAM" id="Phobius"/>
    </source>
</evidence>
<reference evidence="3 4" key="1">
    <citation type="journal article" date="2012" name="Science">
        <title>Ecological populations of bacteria act as socially cohesive units of antibiotic production and resistance.</title>
        <authorList>
            <person name="Cordero O.X."/>
            <person name="Wildschutte H."/>
            <person name="Kirkup B."/>
            <person name="Proehl S."/>
            <person name="Ngo L."/>
            <person name="Hussain F."/>
            <person name="Le Roux F."/>
            <person name="Mincer T."/>
            <person name="Polz M.F."/>
        </authorList>
    </citation>
    <scope>NUCLEOTIDE SEQUENCE [LARGE SCALE GENOMIC DNA]</scope>
    <source>
        <strain evidence="3 4">FF-238</strain>
    </source>
</reference>
<keyword evidence="1" id="KW-1133">Transmembrane helix</keyword>
<dbReference type="InterPro" id="IPR001638">
    <property type="entry name" value="Solute-binding_3/MltF_N"/>
</dbReference>
<evidence type="ECO:0000313" key="4">
    <source>
        <dbReference type="Proteomes" id="UP000094165"/>
    </source>
</evidence>
<dbReference type="GO" id="GO:0008081">
    <property type="term" value="F:phosphoric diester hydrolase activity"/>
    <property type="evidence" value="ECO:0007669"/>
    <property type="project" value="UniProtKB-ARBA"/>
</dbReference>
<dbReference type="CDD" id="cd00077">
    <property type="entry name" value="HDc"/>
    <property type="match status" value="1"/>
</dbReference>
<accession>A0A1E5CW54</accession>
<dbReference type="InterPro" id="IPR037522">
    <property type="entry name" value="HD_GYP_dom"/>
</dbReference>
<dbReference type="Proteomes" id="UP000094165">
    <property type="component" value="Unassembled WGS sequence"/>
</dbReference>
<dbReference type="AlphaFoldDB" id="A0A1E5CW54"/>
<dbReference type="CDD" id="cd01007">
    <property type="entry name" value="PBP2_BvgS_HisK_like"/>
    <property type="match status" value="1"/>
</dbReference>
<dbReference type="Gene3D" id="1.10.3210.10">
    <property type="entry name" value="Hypothetical protein af1432"/>
    <property type="match status" value="2"/>
</dbReference>
<dbReference type="PANTHER" id="PTHR45228">
    <property type="entry name" value="CYCLIC DI-GMP PHOSPHODIESTERASE TM_0186-RELATED"/>
    <property type="match status" value="1"/>
</dbReference>
<dbReference type="PROSITE" id="PS51832">
    <property type="entry name" value="HD_GYP"/>
    <property type="match status" value="1"/>
</dbReference>
<dbReference type="Pfam" id="PF13487">
    <property type="entry name" value="HD_5"/>
    <property type="match status" value="1"/>
</dbReference>
<dbReference type="InterPro" id="IPR003607">
    <property type="entry name" value="HD/PDEase_dom"/>
</dbReference>
<evidence type="ECO:0000259" key="2">
    <source>
        <dbReference type="PROSITE" id="PS51832"/>
    </source>
</evidence>
<dbReference type="SUPFAM" id="SSF53850">
    <property type="entry name" value="Periplasmic binding protein-like II"/>
    <property type="match status" value="1"/>
</dbReference>
<dbReference type="EMBL" id="AJYW02000196">
    <property type="protein sequence ID" value="OEE74392.1"/>
    <property type="molecule type" value="Genomic_DNA"/>
</dbReference>
<evidence type="ECO:0000313" key="3">
    <source>
        <dbReference type="EMBL" id="OEE74392.1"/>
    </source>
</evidence>
<comment type="caution">
    <text evidence="3">The sequence shown here is derived from an EMBL/GenBank/DDBJ whole genome shotgun (WGS) entry which is preliminary data.</text>
</comment>
<keyword evidence="1" id="KW-0812">Transmembrane</keyword>
<dbReference type="SMART" id="SM00062">
    <property type="entry name" value="PBPb"/>
    <property type="match status" value="1"/>
</dbReference>